<dbReference type="Proteomes" id="UP001386955">
    <property type="component" value="Unassembled WGS sequence"/>
</dbReference>
<sequence>MEVTVEAYLWKKWKIVCVSTYQVFSFYYLGSRNVTFNIDIQGTTCLASIFETIYISSFSNLGPFFL</sequence>
<dbReference type="AlphaFoldDB" id="A0AAN9XMS2"/>
<dbReference type="EMBL" id="JAYMYS010000003">
    <property type="protein sequence ID" value="KAK7399521.1"/>
    <property type="molecule type" value="Genomic_DNA"/>
</dbReference>
<reference evidence="1 2" key="1">
    <citation type="submission" date="2024-01" db="EMBL/GenBank/DDBJ databases">
        <title>The genomes of 5 underutilized Papilionoideae crops provide insights into root nodulation and disease resistanc.</title>
        <authorList>
            <person name="Jiang F."/>
        </authorList>
    </citation>
    <scope>NUCLEOTIDE SEQUENCE [LARGE SCALE GENOMIC DNA]</scope>
    <source>
        <strain evidence="1">DUOXIRENSHENG_FW03</strain>
        <tissue evidence="1">Leaves</tissue>
    </source>
</reference>
<keyword evidence="2" id="KW-1185">Reference proteome</keyword>
<accession>A0AAN9XMS2</accession>
<comment type="caution">
    <text evidence="1">The sequence shown here is derived from an EMBL/GenBank/DDBJ whole genome shotgun (WGS) entry which is preliminary data.</text>
</comment>
<protein>
    <submittedName>
        <fullName evidence="1">Uncharacterized protein</fullName>
    </submittedName>
</protein>
<gene>
    <name evidence="1" type="ORF">VNO78_10706</name>
</gene>
<organism evidence="1 2">
    <name type="scientific">Psophocarpus tetragonolobus</name>
    <name type="common">Winged bean</name>
    <name type="synonym">Dolichos tetragonolobus</name>
    <dbReference type="NCBI Taxonomy" id="3891"/>
    <lineage>
        <taxon>Eukaryota</taxon>
        <taxon>Viridiplantae</taxon>
        <taxon>Streptophyta</taxon>
        <taxon>Embryophyta</taxon>
        <taxon>Tracheophyta</taxon>
        <taxon>Spermatophyta</taxon>
        <taxon>Magnoliopsida</taxon>
        <taxon>eudicotyledons</taxon>
        <taxon>Gunneridae</taxon>
        <taxon>Pentapetalae</taxon>
        <taxon>rosids</taxon>
        <taxon>fabids</taxon>
        <taxon>Fabales</taxon>
        <taxon>Fabaceae</taxon>
        <taxon>Papilionoideae</taxon>
        <taxon>50 kb inversion clade</taxon>
        <taxon>NPAAA clade</taxon>
        <taxon>indigoferoid/millettioid clade</taxon>
        <taxon>Phaseoleae</taxon>
        <taxon>Psophocarpus</taxon>
    </lineage>
</organism>
<name>A0AAN9XMS2_PSOTE</name>
<proteinExistence type="predicted"/>
<evidence type="ECO:0000313" key="1">
    <source>
        <dbReference type="EMBL" id="KAK7399521.1"/>
    </source>
</evidence>
<evidence type="ECO:0000313" key="2">
    <source>
        <dbReference type="Proteomes" id="UP001386955"/>
    </source>
</evidence>